<comment type="caution">
    <text evidence="2">The sequence shown here is derived from an EMBL/GenBank/DDBJ whole genome shotgun (WGS) entry which is preliminary data.</text>
</comment>
<evidence type="ECO:0008006" key="4">
    <source>
        <dbReference type="Google" id="ProtNLM"/>
    </source>
</evidence>
<proteinExistence type="predicted"/>
<name>A0A7W3U5R8_9GAMM</name>
<feature type="signal peptide" evidence="1">
    <location>
        <begin position="1"/>
        <end position="19"/>
    </location>
</feature>
<dbReference type="RefSeq" id="WP_182670273.1">
    <property type="nucleotide sequence ID" value="NZ_JACHTE010000009.1"/>
</dbReference>
<keyword evidence="3" id="KW-1185">Reference proteome</keyword>
<reference evidence="2 3" key="1">
    <citation type="submission" date="2020-07" db="EMBL/GenBank/DDBJ databases">
        <authorList>
            <person name="Xu S."/>
            <person name="Li A."/>
        </authorList>
    </citation>
    <scope>NUCLEOTIDE SEQUENCE [LARGE SCALE GENOMIC DNA]</scope>
    <source>
        <strain evidence="2 3">SG-8</strain>
    </source>
</reference>
<dbReference type="EMBL" id="JACHTE010000009">
    <property type="protein sequence ID" value="MBB1089457.1"/>
    <property type="molecule type" value="Genomic_DNA"/>
</dbReference>
<dbReference type="Proteomes" id="UP000552587">
    <property type="component" value="Unassembled WGS sequence"/>
</dbReference>
<accession>A0A7W3U5R8</accession>
<evidence type="ECO:0000313" key="3">
    <source>
        <dbReference type="Proteomes" id="UP000552587"/>
    </source>
</evidence>
<evidence type="ECO:0000313" key="2">
    <source>
        <dbReference type="EMBL" id="MBB1089457.1"/>
    </source>
</evidence>
<dbReference type="AlphaFoldDB" id="A0A7W3U5R8"/>
<dbReference type="PROSITE" id="PS51257">
    <property type="entry name" value="PROKAR_LIPOPROTEIN"/>
    <property type="match status" value="1"/>
</dbReference>
<evidence type="ECO:0000256" key="1">
    <source>
        <dbReference type="SAM" id="SignalP"/>
    </source>
</evidence>
<gene>
    <name evidence="2" type="ORF">H4F99_13310</name>
</gene>
<sequence length="162" mass="17391">MKMSIRMLLAAALTLPMLAACQKDEQAEVVEAPPVAKPAGSDENAWAEYLTDVVKRNVGTATSVYLYTLPSPDSADYEGEYERQLEKAQTDVMRGGVEGTLLAYGSPDSSKSADLAVEAFEVAQEGSMKGVRVLFIGDNADFARVKTTVEPSGATFQFVEAK</sequence>
<feature type="chain" id="PRO_5031110020" description="Secreted protein" evidence="1">
    <location>
        <begin position="20"/>
        <end position="162"/>
    </location>
</feature>
<organism evidence="2 3">
    <name type="scientific">Marilutibacter penaei</name>
    <dbReference type="NCBI Taxonomy" id="2759900"/>
    <lineage>
        <taxon>Bacteria</taxon>
        <taxon>Pseudomonadati</taxon>
        <taxon>Pseudomonadota</taxon>
        <taxon>Gammaproteobacteria</taxon>
        <taxon>Lysobacterales</taxon>
        <taxon>Lysobacteraceae</taxon>
        <taxon>Marilutibacter</taxon>
    </lineage>
</organism>
<keyword evidence="1" id="KW-0732">Signal</keyword>
<protein>
    <recommendedName>
        <fullName evidence="4">Secreted protein</fullName>
    </recommendedName>
</protein>